<dbReference type="InterPro" id="IPR057688">
    <property type="entry name" value="DUF7928"/>
</dbReference>
<feature type="compositionally biased region" description="Low complexity" evidence="1">
    <location>
        <begin position="849"/>
        <end position="859"/>
    </location>
</feature>
<dbReference type="Gene3D" id="2.60.120.200">
    <property type="match status" value="1"/>
</dbReference>
<organism evidence="4 5">
    <name type="scientific">Mycena citricolor</name>
    <dbReference type="NCBI Taxonomy" id="2018698"/>
    <lineage>
        <taxon>Eukaryota</taxon>
        <taxon>Fungi</taxon>
        <taxon>Dikarya</taxon>
        <taxon>Basidiomycota</taxon>
        <taxon>Agaricomycotina</taxon>
        <taxon>Agaricomycetes</taxon>
        <taxon>Agaricomycetidae</taxon>
        <taxon>Agaricales</taxon>
        <taxon>Marasmiineae</taxon>
        <taxon>Mycenaceae</taxon>
        <taxon>Mycena</taxon>
    </lineage>
</organism>
<dbReference type="InterPro" id="IPR000757">
    <property type="entry name" value="Beta-glucanase-like"/>
</dbReference>
<feature type="compositionally biased region" description="Polar residues" evidence="1">
    <location>
        <begin position="976"/>
        <end position="994"/>
    </location>
</feature>
<dbReference type="PANTHER" id="PTHR35408">
    <property type="entry name" value="CHROMOSOME 15, WHOLE GENOME SHOTGUN SEQUENCE"/>
    <property type="match status" value="1"/>
</dbReference>
<feature type="domain" description="GH16" evidence="3">
    <location>
        <begin position="392"/>
        <end position="679"/>
    </location>
</feature>
<dbReference type="InterPro" id="IPR013320">
    <property type="entry name" value="ConA-like_dom_sf"/>
</dbReference>
<feature type="compositionally biased region" description="Low complexity" evidence="1">
    <location>
        <begin position="195"/>
        <end position="204"/>
    </location>
</feature>
<evidence type="ECO:0000256" key="1">
    <source>
        <dbReference type="SAM" id="MobiDB-lite"/>
    </source>
</evidence>
<feature type="region of interest" description="Disordered" evidence="1">
    <location>
        <begin position="838"/>
        <end position="859"/>
    </location>
</feature>
<dbReference type="GO" id="GO:0004553">
    <property type="term" value="F:hydrolase activity, hydrolyzing O-glycosyl compounds"/>
    <property type="evidence" value="ECO:0007669"/>
    <property type="project" value="InterPro"/>
</dbReference>
<feature type="transmembrane region" description="Helical" evidence="2">
    <location>
        <begin position="1063"/>
        <end position="1084"/>
    </location>
</feature>
<dbReference type="Pfam" id="PF13632">
    <property type="entry name" value="Glyco_trans_2_3"/>
    <property type="match status" value="1"/>
</dbReference>
<keyword evidence="2" id="KW-1133">Transmembrane helix</keyword>
<sequence>MSTPTASRPSMSRYTQHSPPSSSESAHRSSPTDPLSPPRPFFLSQDSRRSSDSSSLSDSGRDSQVPLTTKSRISQARRRSGMDPSSGANQYAPVSSSTPTSAKSPASRRNSNPFEHEAAGYTHSQDGEYAPLGGAGTEDYELSPTWNASALYHNDIEDGSTGRGRSSRPPPSSFQFPFQAYPGNPDPIPRRQRSRSSSVTSQNRHAFSESSHDSPVVANPPPTAFMDRGRNASTSSLGGNGVYRGSAIMGMMSGSQTALASEGGQEVIMQELRSGPSRPFANEEGIPRTSSQPSFRAPFLSPASRPSSSFWTPPTYPYSGTSTMGGSSSALALPGPRAPAPSTRIAAKLTKEDKPWLQRAAPRARVSWWMTLFCMFLGVLGGFGNAEFQIASSFDNNSYVSNGELYIMPTLTSDWLGDSTVNSGTITLNPCTEALTNATACTASGNGVDQVINPIMSARISTKDHYSMTYGRIEVRAKLPRGDWLWPAIWMLPTSGTWPVDGEIDIMEARGNGLSYGAQGSNFVRSTVQYGPFAGLVHRLFGWYSLKRAGFNEGFHTYGLEWDDKFMRFYVDSRIHTALDLTTKNSKSSFWNRAGFPQTAQNGSAQVVVQNPYKNLNSPFDQPFYLIIDLAVGGTSGWFPDSVGGKPWFDGSLTAMSDFWKAKNTWYPTWPKNAADGAFRMCRLCENVEKVLIKQGSFISAYPFWTIEYTYLYDSPPCKPPRVSIQPYYGRVTSCKRVHYVMLVLQLGVAERNVDNDGLNDRQQHVRGCGRWYPGHPDIELFRSQSLPSDQQNARVTCATMDYDRWDALLHYLFKQTQGDAWFRPDEPVSSGVALRVSDGTRSTGGSGTNTPTGGQTGPSFRVFPYENPALEPFETAVTALNPQVAVKIRSAAVHAALADIAMDEKSIYVDANTRIQVLDNMLMLPHAEKEQCAAFIRDERVLVVWSDSLDSIIPTCQDFEDRLIKLLWRSRPSGPSASSHLGSATGSVTSHSSLPPRPDERSPYDPEKPMVSEEGGALQTRSSQVRTRRTWYGRKVATTAAFAADLEADRRDVRAATLYAPVYNGLAAGLSFIFIGTGVKTLLQEWVLDNSFIRFALCALCPLLWCVGLFFALQLIQNIAMCIGPVAHFHENSKYYSAIKPRANKAVDENLPHITIQMPVYKEGLDSVLAPSIESLKKAMQTYARQGGTSTIFINDDGLRLLSPPDRDERLAFYANHNIGWVARPKHQNEKDGFKRAGRFKKASNMNYGLELSLKMERHLERLVASQPNAGATPTLADLGGDPNAPLPPPPGAFHTKSFYGAGQYGLQYQNREGEDMNVPSSLMGETPGADDLEERALAMAMDEMYDETGKMYRPWAANGKSCRLGEYILIVDSDTVVPEDCLRDAARELSECPTVAIIQHESDVMQVAHHYFENGIAYFTRRVNRCISMACANGEVAPFMGHNAFLNWKSIQDAAFIDPADGKEKIWSETNVSEDFDMALRLLLRGYIIRWATYSNGGFKEGVSLTVDDELNRWQKYAYGCSELLFNPLAQWWRKGPITSQIHKFMWCKPAPMHYKISMLAYMFSYYGIAASVTIGLINYVLLGFEFPVDGFYRPSFEIWLACTVVFFGTGTVGYTLLEYRLGHKNMIHGVFENLMWIPFFFFFFGGLGIPVSQAILAHLFSYNIQWSATIKEVERSNFFKEIPKILKRFWFPLLACVIIIAALIVLSTGIVPIQWRVTGSSWGVIFPLSVVAASHILFPIVLNPWLMVFSY</sequence>
<dbReference type="Proteomes" id="UP001295794">
    <property type="component" value="Unassembled WGS sequence"/>
</dbReference>
<dbReference type="Gene3D" id="3.90.550.10">
    <property type="entry name" value="Spore Coat Polysaccharide Biosynthesis Protein SpsA, Chain A"/>
    <property type="match status" value="1"/>
</dbReference>
<feature type="compositionally biased region" description="Low complexity" evidence="1">
    <location>
        <begin position="52"/>
        <end position="64"/>
    </location>
</feature>
<evidence type="ECO:0000313" key="4">
    <source>
        <dbReference type="EMBL" id="CAK5274235.1"/>
    </source>
</evidence>
<dbReference type="SUPFAM" id="SSF49899">
    <property type="entry name" value="Concanavalin A-like lectins/glucanases"/>
    <property type="match status" value="1"/>
</dbReference>
<feature type="transmembrane region" description="Helical" evidence="2">
    <location>
        <begin position="1599"/>
        <end position="1620"/>
    </location>
</feature>
<feature type="compositionally biased region" description="Low complexity" evidence="1">
    <location>
        <begin position="95"/>
        <end position="107"/>
    </location>
</feature>
<feature type="compositionally biased region" description="Low complexity" evidence="1">
    <location>
        <begin position="18"/>
        <end position="31"/>
    </location>
</feature>
<keyword evidence="2" id="KW-0812">Transmembrane</keyword>
<feature type="compositionally biased region" description="Basic and acidic residues" evidence="1">
    <location>
        <begin position="998"/>
        <end position="1012"/>
    </location>
</feature>
<feature type="compositionally biased region" description="Polar residues" evidence="1">
    <location>
        <begin position="1"/>
        <end position="17"/>
    </location>
</feature>
<dbReference type="PANTHER" id="PTHR35408:SF3">
    <property type="entry name" value="GLYCOSYLTRANSFERASE 2-LIKE DOMAIN-CONTAINING PROTEIN"/>
    <property type="match status" value="1"/>
</dbReference>
<feature type="region of interest" description="Disordered" evidence="1">
    <location>
        <begin position="279"/>
        <end position="311"/>
    </location>
</feature>
<feature type="region of interest" description="Disordered" evidence="1">
    <location>
        <begin position="976"/>
        <end position="1027"/>
    </location>
</feature>
<dbReference type="EMBL" id="CAVNYO010000401">
    <property type="protein sequence ID" value="CAK5274235.1"/>
    <property type="molecule type" value="Genomic_DNA"/>
</dbReference>
<dbReference type="GO" id="GO:0005975">
    <property type="term" value="P:carbohydrate metabolic process"/>
    <property type="evidence" value="ECO:0007669"/>
    <property type="project" value="InterPro"/>
</dbReference>
<name>A0AAD2HG97_9AGAR</name>
<dbReference type="SUPFAM" id="SSF53448">
    <property type="entry name" value="Nucleotide-diphospho-sugar transferases"/>
    <property type="match status" value="1"/>
</dbReference>
<evidence type="ECO:0000313" key="5">
    <source>
        <dbReference type="Proteomes" id="UP001295794"/>
    </source>
</evidence>
<gene>
    <name evidence="4" type="ORF">MYCIT1_LOCUS21304</name>
</gene>
<keyword evidence="5" id="KW-1185">Reference proteome</keyword>
<dbReference type="PROSITE" id="PS51762">
    <property type="entry name" value="GH16_2"/>
    <property type="match status" value="1"/>
</dbReference>
<feature type="transmembrane region" description="Helical" evidence="2">
    <location>
        <begin position="1640"/>
        <end position="1663"/>
    </location>
</feature>
<reference evidence="4" key="1">
    <citation type="submission" date="2023-11" db="EMBL/GenBank/DDBJ databases">
        <authorList>
            <person name="De Vega J J."/>
            <person name="De Vega J J."/>
        </authorList>
    </citation>
    <scope>NUCLEOTIDE SEQUENCE</scope>
</reference>
<dbReference type="Pfam" id="PF00722">
    <property type="entry name" value="Glyco_hydro_16"/>
    <property type="match status" value="1"/>
</dbReference>
<proteinExistence type="predicted"/>
<comment type="caution">
    <text evidence="4">The sequence shown here is derived from an EMBL/GenBank/DDBJ whole genome shotgun (WGS) entry which is preliminary data.</text>
</comment>
<accession>A0AAD2HG97</accession>
<protein>
    <recommendedName>
        <fullName evidence="3">GH16 domain-containing protein</fullName>
    </recommendedName>
</protein>
<evidence type="ECO:0000256" key="2">
    <source>
        <dbReference type="SAM" id="Phobius"/>
    </source>
</evidence>
<feature type="compositionally biased region" description="Polar residues" evidence="1">
    <location>
        <begin position="65"/>
        <end position="74"/>
    </location>
</feature>
<feature type="transmembrane region" description="Helical" evidence="2">
    <location>
        <begin position="1728"/>
        <end position="1749"/>
    </location>
</feature>
<dbReference type="Pfam" id="PF25550">
    <property type="entry name" value="DUF7928"/>
    <property type="match status" value="1"/>
</dbReference>
<keyword evidence="2" id="KW-0472">Membrane</keyword>
<feature type="region of interest" description="Disordered" evidence="1">
    <location>
        <begin position="153"/>
        <end position="238"/>
    </location>
</feature>
<evidence type="ECO:0000259" key="3">
    <source>
        <dbReference type="PROSITE" id="PS51762"/>
    </source>
</evidence>
<feature type="region of interest" description="Disordered" evidence="1">
    <location>
        <begin position="1"/>
        <end position="141"/>
    </location>
</feature>
<feature type="transmembrane region" description="Helical" evidence="2">
    <location>
        <begin position="1561"/>
        <end position="1587"/>
    </location>
</feature>
<dbReference type="InterPro" id="IPR029044">
    <property type="entry name" value="Nucleotide-diphossugar_trans"/>
</dbReference>
<feature type="transmembrane region" description="Helical" evidence="2">
    <location>
        <begin position="1096"/>
        <end position="1117"/>
    </location>
</feature>
<dbReference type="InterPro" id="IPR001173">
    <property type="entry name" value="Glyco_trans_2-like"/>
</dbReference>
<feature type="transmembrane region" description="Helical" evidence="2">
    <location>
        <begin position="1692"/>
        <end position="1716"/>
    </location>
</feature>